<keyword evidence="1" id="KW-0472">Membrane</keyword>
<proteinExistence type="predicted"/>
<dbReference type="EMBL" id="MLQQ01000001">
    <property type="protein sequence ID" value="OIJ15552.1"/>
    <property type="molecule type" value="Genomic_DNA"/>
</dbReference>
<evidence type="ECO:0000313" key="2">
    <source>
        <dbReference type="EMBL" id="OIJ15552.1"/>
    </source>
</evidence>
<evidence type="ECO:0000313" key="3">
    <source>
        <dbReference type="Proteomes" id="UP000180098"/>
    </source>
</evidence>
<evidence type="ECO:0000256" key="1">
    <source>
        <dbReference type="SAM" id="Phobius"/>
    </source>
</evidence>
<name>A0A1S2LSR7_9BACI</name>
<keyword evidence="1" id="KW-1133">Transmembrane helix</keyword>
<dbReference type="RefSeq" id="WP_071311477.1">
    <property type="nucleotide sequence ID" value="NZ_MLQQ01000001.1"/>
</dbReference>
<sequence length="77" mass="8465">MDKLGRICLVSAIIFQVFMFYLIGAAIIASSQGVSGASLLLFGFSRTHEIMTILNVATVIAIGLWLMWGISFIRKNK</sequence>
<gene>
    <name evidence="2" type="ORF">BKP35_00730</name>
</gene>
<accession>A0A1S2LSR7</accession>
<feature type="transmembrane region" description="Helical" evidence="1">
    <location>
        <begin position="7"/>
        <end position="30"/>
    </location>
</feature>
<organism evidence="2 3">
    <name type="scientific">Anaerobacillus arseniciselenatis</name>
    <dbReference type="NCBI Taxonomy" id="85682"/>
    <lineage>
        <taxon>Bacteria</taxon>
        <taxon>Bacillati</taxon>
        <taxon>Bacillota</taxon>
        <taxon>Bacilli</taxon>
        <taxon>Bacillales</taxon>
        <taxon>Bacillaceae</taxon>
        <taxon>Anaerobacillus</taxon>
    </lineage>
</organism>
<keyword evidence="1" id="KW-0812">Transmembrane</keyword>
<keyword evidence="3" id="KW-1185">Reference proteome</keyword>
<dbReference type="AlphaFoldDB" id="A0A1S2LSR7"/>
<reference evidence="2 3" key="1">
    <citation type="submission" date="2016-10" db="EMBL/GenBank/DDBJ databases">
        <title>Draft genome sequences of four alkaliphilic bacteria belonging to the Anaerobacillus genus.</title>
        <authorList>
            <person name="Bassil N.M."/>
            <person name="Lloyd J.R."/>
        </authorList>
    </citation>
    <scope>NUCLEOTIDE SEQUENCE [LARGE SCALE GENOMIC DNA]</scope>
    <source>
        <strain evidence="2 3">DSM 15340</strain>
    </source>
</reference>
<comment type="caution">
    <text evidence="2">The sequence shown here is derived from an EMBL/GenBank/DDBJ whole genome shotgun (WGS) entry which is preliminary data.</text>
</comment>
<feature type="transmembrane region" description="Helical" evidence="1">
    <location>
        <begin position="50"/>
        <end position="73"/>
    </location>
</feature>
<dbReference type="Proteomes" id="UP000180098">
    <property type="component" value="Unassembled WGS sequence"/>
</dbReference>
<protein>
    <submittedName>
        <fullName evidence="2">Uncharacterized protein</fullName>
    </submittedName>
</protein>